<evidence type="ECO:0000259" key="10">
    <source>
        <dbReference type="Pfam" id="PF13017"/>
    </source>
</evidence>
<evidence type="ECO:0000256" key="8">
    <source>
        <dbReference type="ARBA" id="ARBA00023242"/>
    </source>
</evidence>
<proteinExistence type="inferred from homology"/>
<dbReference type="GO" id="GO:0030154">
    <property type="term" value="P:cell differentiation"/>
    <property type="evidence" value="ECO:0007669"/>
    <property type="project" value="UniProtKB-KW"/>
</dbReference>
<evidence type="ECO:0000256" key="5">
    <source>
        <dbReference type="ARBA" id="ARBA00022782"/>
    </source>
</evidence>
<dbReference type="GO" id="GO:0043565">
    <property type="term" value="F:sequence-specific DNA binding"/>
    <property type="evidence" value="ECO:0007669"/>
    <property type="project" value="TreeGrafter"/>
</dbReference>
<dbReference type="GO" id="GO:0060964">
    <property type="term" value="P:regulation of miRNA-mediated gene silencing"/>
    <property type="evidence" value="ECO:0007669"/>
    <property type="project" value="InterPro"/>
</dbReference>
<evidence type="ECO:0000256" key="2">
    <source>
        <dbReference type="ARBA" id="ARBA00004496"/>
    </source>
</evidence>
<keyword evidence="7" id="KW-0943">RNA-mediated gene silencing</keyword>
<dbReference type="GO" id="GO:0034587">
    <property type="term" value="P:piRNA processing"/>
    <property type="evidence" value="ECO:0007669"/>
    <property type="project" value="TreeGrafter"/>
</dbReference>
<feature type="region of interest" description="Disordered" evidence="9">
    <location>
        <begin position="385"/>
        <end position="410"/>
    </location>
</feature>
<dbReference type="InterPro" id="IPR024970">
    <property type="entry name" value="Maelstrom"/>
</dbReference>
<keyword evidence="4" id="KW-0963">Cytoplasm</keyword>
<dbReference type="GO" id="GO:0007283">
    <property type="term" value="P:spermatogenesis"/>
    <property type="evidence" value="ECO:0007669"/>
    <property type="project" value="TreeGrafter"/>
</dbReference>
<accession>A0AAG5CMU2</accession>
<dbReference type="GO" id="GO:0005634">
    <property type="term" value="C:nucleus"/>
    <property type="evidence" value="ECO:0007669"/>
    <property type="project" value="UniProtKB-SubCell"/>
</dbReference>
<sequence>MPKKKHQANPFLMFMLELRSREEAKGRKFRGMEELKDFAGPLWEKMNAQMRAPYVAQASTARQEARETTDKLTGVGLPYSKVEVEKRELEAKTTLIRNRISAMINEAVKNNELDKLQVFFIAFEHFCELSDGRIIPAEMAAIRYSLGAGVIDRIHTLIDPVSLPVGYALAAQEQSEMYHKLPTPPNALGEKDYERIAFQLLEFLSKNGADTPLLFTNSHELLKVETMLHDIVEETFPDLKLLVCPLSEFFYQLKKSTAQFFGGDDQNLPTIHMLQILIDKDVYDFTPDISCEFHEQLGNGKHCALSRCVRWAYVISDTCCIDLSIALEPGKHCPKEADYEVEQLTSGLNTISFISTIGGAGDANAPSTSFASIFANGKPVIAQSGGPVSTAADERNENPWSRPVQSGGRGTRLMLDASREAIRQGGQVAGRGKKLGLDDFPPLGSSRHTFK</sequence>
<feature type="region of interest" description="Disordered" evidence="9">
    <location>
        <begin position="424"/>
        <end position="451"/>
    </location>
</feature>
<name>A0AAG5CMU2_ANOAO</name>
<reference evidence="11" key="1">
    <citation type="submission" date="2024-04" db="UniProtKB">
        <authorList>
            <consortium name="EnsemblMetazoa"/>
        </authorList>
    </citation>
    <scope>IDENTIFICATION</scope>
    <source>
        <strain evidence="11">EBRO</strain>
    </source>
</reference>
<dbReference type="GO" id="GO:0007140">
    <property type="term" value="P:male meiotic nuclear division"/>
    <property type="evidence" value="ECO:0007669"/>
    <property type="project" value="TreeGrafter"/>
</dbReference>
<keyword evidence="8" id="KW-0539">Nucleus</keyword>
<keyword evidence="5" id="KW-0221">Differentiation</keyword>
<evidence type="ECO:0000313" key="11">
    <source>
        <dbReference type="EnsemblMetazoa" id="ENSAATROPP000076"/>
    </source>
</evidence>
<evidence type="ECO:0000256" key="9">
    <source>
        <dbReference type="SAM" id="MobiDB-lite"/>
    </source>
</evidence>
<comment type="subcellular location">
    <subcellularLocation>
        <location evidence="2">Cytoplasm</location>
    </subcellularLocation>
    <subcellularLocation>
        <location evidence="1">Nucleus</location>
    </subcellularLocation>
</comment>
<dbReference type="GO" id="GO:0045892">
    <property type="term" value="P:negative regulation of DNA-templated transcription"/>
    <property type="evidence" value="ECO:0007669"/>
    <property type="project" value="TreeGrafter"/>
</dbReference>
<evidence type="ECO:0000256" key="7">
    <source>
        <dbReference type="ARBA" id="ARBA00023158"/>
    </source>
</evidence>
<evidence type="ECO:0000256" key="1">
    <source>
        <dbReference type="ARBA" id="ARBA00004123"/>
    </source>
</evidence>
<feature type="domain" description="Maelstrom" evidence="10">
    <location>
        <begin position="129"/>
        <end position="338"/>
    </location>
</feature>
<comment type="similarity">
    <text evidence="3">Belongs to the maelstrom family.</text>
</comment>
<dbReference type="EnsemblMetazoa" id="ENSAATROPT000080">
    <property type="protein sequence ID" value="ENSAATROPP000076"/>
    <property type="gene ID" value="ENSAATROPG000066"/>
</dbReference>
<evidence type="ECO:0000313" key="12">
    <source>
        <dbReference type="Proteomes" id="UP000075880"/>
    </source>
</evidence>
<dbReference type="GO" id="GO:0043186">
    <property type="term" value="C:P granule"/>
    <property type="evidence" value="ECO:0007669"/>
    <property type="project" value="TreeGrafter"/>
</dbReference>
<protein>
    <recommendedName>
        <fullName evidence="10">Maelstrom domain-containing protein</fullName>
    </recommendedName>
</protein>
<evidence type="ECO:0000256" key="3">
    <source>
        <dbReference type="ARBA" id="ARBA00007057"/>
    </source>
</evidence>
<dbReference type="PANTHER" id="PTHR21358:SF4">
    <property type="entry name" value="PROTEIN MAELSTROM HOMOLOG"/>
    <property type="match status" value="1"/>
</dbReference>
<evidence type="ECO:0000256" key="4">
    <source>
        <dbReference type="ARBA" id="ARBA00022490"/>
    </source>
</evidence>
<organism evidence="11 12">
    <name type="scientific">Anopheles atroparvus</name>
    <name type="common">European mosquito</name>
    <dbReference type="NCBI Taxonomy" id="41427"/>
    <lineage>
        <taxon>Eukaryota</taxon>
        <taxon>Metazoa</taxon>
        <taxon>Ecdysozoa</taxon>
        <taxon>Arthropoda</taxon>
        <taxon>Hexapoda</taxon>
        <taxon>Insecta</taxon>
        <taxon>Pterygota</taxon>
        <taxon>Neoptera</taxon>
        <taxon>Endopterygota</taxon>
        <taxon>Diptera</taxon>
        <taxon>Nematocera</taxon>
        <taxon>Culicoidea</taxon>
        <taxon>Culicidae</taxon>
        <taxon>Anophelinae</taxon>
        <taxon>Anopheles</taxon>
    </lineage>
</organism>
<dbReference type="InterPro" id="IPR039259">
    <property type="entry name" value="Protein_maelstrom"/>
</dbReference>
<evidence type="ECO:0000256" key="6">
    <source>
        <dbReference type="ARBA" id="ARBA00023125"/>
    </source>
</evidence>
<dbReference type="PANTHER" id="PTHR21358">
    <property type="entry name" value="PROTEIN MAELSTROM HOMOLOG"/>
    <property type="match status" value="1"/>
</dbReference>
<dbReference type="Pfam" id="PF13017">
    <property type="entry name" value="Maelstrom"/>
    <property type="match status" value="1"/>
</dbReference>
<dbReference type="Proteomes" id="UP000075880">
    <property type="component" value="Unassembled WGS sequence"/>
</dbReference>
<keyword evidence="6" id="KW-0238">DNA-binding</keyword>
<dbReference type="AlphaFoldDB" id="A0AAG5CMU2"/>
<keyword evidence="12" id="KW-1185">Reference proteome</keyword>